<dbReference type="EMBL" id="JAROBZ020000001">
    <property type="protein sequence ID" value="MFB3167480.1"/>
    <property type="molecule type" value="Genomic_DNA"/>
</dbReference>
<dbReference type="Gene3D" id="1.10.10.60">
    <property type="entry name" value="Homeodomain-like"/>
    <property type="match status" value="1"/>
</dbReference>
<organism evidence="1 2">
    <name type="scientific">Neobacillus driksii</name>
    <dbReference type="NCBI Taxonomy" id="3035913"/>
    <lineage>
        <taxon>Bacteria</taxon>
        <taxon>Bacillati</taxon>
        <taxon>Bacillota</taxon>
        <taxon>Bacilli</taxon>
        <taxon>Bacillales</taxon>
        <taxon>Bacillaceae</taxon>
        <taxon>Neobacillus</taxon>
    </lineage>
</organism>
<dbReference type="Pfam" id="PF13384">
    <property type="entry name" value="HTH_23"/>
    <property type="match status" value="1"/>
</dbReference>
<gene>
    <name evidence="1" type="ORF">P5G62_010200</name>
</gene>
<proteinExistence type="predicted"/>
<evidence type="ECO:0000313" key="2">
    <source>
        <dbReference type="Proteomes" id="UP001241748"/>
    </source>
</evidence>
<sequence length="169" mass="19663">MDKRLKYKLQPPNEQTVRRMMEVEFYLAFRHLVSLTYGETSTAAHDFIKSIAILGKVEQYTLLFPYREITTFGGTPTKEEIVITLYYYGLSYRDIYKVFGIHPDTVRKYIRRYIAKGHPPLKPRLGLNFRDELVKALDVVGKTIAPLIFPTTIISSGKRARELWNKGDK</sequence>
<protein>
    <submittedName>
        <fullName evidence="1">Helix-turn-helix domain-containing protein</fullName>
    </submittedName>
</protein>
<name>A0ABV4YRI8_9BACI</name>
<dbReference type="Proteomes" id="UP001241748">
    <property type="component" value="Unassembled WGS sequence"/>
</dbReference>
<dbReference type="InterPro" id="IPR009057">
    <property type="entry name" value="Homeodomain-like_sf"/>
</dbReference>
<accession>A0ABV4YRI8</accession>
<reference evidence="1 2" key="1">
    <citation type="submission" date="2024-05" db="EMBL/GenBank/DDBJ databases">
        <authorList>
            <person name="Venkateswaran K."/>
        </authorList>
    </citation>
    <scope>NUCLEOTIDE SEQUENCE [LARGE SCALE GENOMIC DNA]</scope>
    <source>
        <strain evidence="1 2">179-C4-2-HS</strain>
    </source>
</reference>
<dbReference type="SUPFAM" id="SSF46689">
    <property type="entry name" value="Homeodomain-like"/>
    <property type="match status" value="1"/>
</dbReference>
<dbReference type="RefSeq" id="WP_306075013.1">
    <property type="nucleotide sequence ID" value="NZ_JAROBZ020000001.1"/>
</dbReference>
<keyword evidence="2" id="KW-1185">Reference proteome</keyword>
<comment type="caution">
    <text evidence="1">The sequence shown here is derived from an EMBL/GenBank/DDBJ whole genome shotgun (WGS) entry which is preliminary data.</text>
</comment>
<evidence type="ECO:0000313" key="1">
    <source>
        <dbReference type="EMBL" id="MFB3167480.1"/>
    </source>
</evidence>